<feature type="transmembrane region" description="Helical" evidence="2">
    <location>
        <begin position="53"/>
        <end position="76"/>
    </location>
</feature>
<dbReference type="GO" id="GO:0005886">
    <property type="term" value="C:plasma membrane"/>
    <property type="evidence" value="ECO:0007669"/>
    <property type="project" value="TreeGrafter"/>
</dbReference>
<dbReference type="AlphaFoldDB" id="A0A7Y9ARH3"/>
<evidence type="ECO:0000313" key="3">
    <source>
        <dbReference type="EMBL" id="NYD20657.1"/>
    </source>
</evidence>
<accession>A0A7Y9ARH3</accession>
<dbReference type="EMBL" id="JACCBB010000001">
    <property type="protein sequence ID" value="NYD20657.1"/>
    <property type="molecule type" value="Genomic_DNA"/>
</dbReference>
<organism evidence="3 4">
    <name type="scientific">Kineococcus aurantiacus</name>
    <dbReference type="NCBI Taxonomy" id="37633"/>
    <lineage>
        <taxon>Bacteria</taxon>
        <taxon>Bacillati</taxon>
        <taxon>Actinomycetota</taxon>
        <taxon>Actinomycetes</taxon>
        <taxon>Kineosporiales</taxon>
        <taxon>Kineosporiaceae</taxon>
        <taxon>Kineococcus</taxon>
    </lineage>
</organism>
<evidence type="ECO:0000256" key="2">
    <source>
        <dbReference type="SAM" id="Phobius"/>
    </source>
</evidence>
<keyword evidence="4" id="KW-1185">Reference proteome</keyword>
<proteinExistence type="predicted"/>
<dbReference type="PANTHER" id="PTHR34980">
    <property type="entry name" value="INNER MEMBRANE PROTEIN-RELATED-RELATED"/>
    <property type="match status" value="1"/>
</dbReference>
<sequence length="153" mass="16399">MNMVEAVTSVFRNYATFSGRARRAEYWWFTLAVVLLSVVYSVLAAVAQSVSSSLATLLTLLFSLVSLALLVPSIAVTVRRLHDTGKSGFFYFLSFIPLVGGIVLLVFCVQDSVPGPNHYGPNPKGVGGGHQTFPGQPPQFGGPTGYGQGPDRF</sequence>
<feature type="compositionally biased region" description="Low complexity" evidence="1">
    <location>
        <begin position="131"/>
        <end position="141"/>
    </location>
</feature>
<protein>
    <submittedName>
        <fullName evidence="3">Uncharacterized membrane protein YhaH (DUF805 family)</fullName>
    </submittedName>
</protein>
<gene>
    <name evidence="3" type="ORF">BJ968_000197</name>
</gene>
<name>A0A7Y9ARH3_9ACTN</name>
<feature type="transmembrane region" description="Helical" evidence="2">
    <location>
        <begin position="26"/>
        <end position="47"/>
    </location>
</feature>
<keyword evidence="2" id="KW-0472">Membrane</keyword>
<evidence type="ECO:0000313" key="4">
    <source>
        <dbReference type="Proteomes" id="UP000521922"/>
    </source>
</evidence>
<keyword evidence="2" id="KW-0812">Transmembrane</keyword>
<feature type="region of interest" description="Disordered" evidence="1">
    <location>
        <begin position="119"/>
        <end position="153"/>
    </location>
</feature>
<comment type="caution">
    <text evidence="3">The sequence shown here is derived from an EMBL/GenBank/DDBJ whole genome shotgun (WGS) entry which is preliminary data.</text>
</comment>
<keyword evidence="2" id="KW-1133">Transmembrane helix</keyword>
<feature type="transmembrane region" description="Helical" evidence="2">
    <location>
        <begin position="88"/>
        <end position="107"/>
    </location>
</feature>
<evidence type="ECO:0000256" key="1">
    <source>
        <dbReference type="SAM" id="MobiDB-lite"/>
    </source>
</evidence>
<dbReference type="PANTHER" id="PTHR34980:SF2">
    <property type="entry name" value="INNER MEMBRANE PROTEIN YHAH-RELATED"/>
    <property type="match status" value="1"/>
</dbReference>
<feature type="compositionally biased region" description="Gly residues" evidence="1">
    <location>
        <begin position="142"/>
        <end position="153"/>
    </location>
</feature>
<dbReference type="InterPro" id="IPR008523">
    <property type="entry name" value="DUF805"/>
</dbReference>
<dbReference type="Proteomes" id="UP000521922">
    <property type="component" value="Unassembled WGS sequence"/>
</dbReference>
<dbReference type="Pfam" id="PF05656">
    <property type="entry name" value="DUF805"/>
    <property type="match status" value="1"/>
</dbReference>
<reference evidence="3 4" key="1">
    <citation type="submission" date="2020-07" db="EMBL/GenBank/DDBJ databases">
        <title>Sequencing the genomes of 1000 actinobacteria strains.</title>
        <authorList>
            <person name="Klenk H.-P."/>
        </authorList>
    </citation>
    <scope>NUCLEOTIDE SEQUENCE [LARGE SCALE GENOMIC DNA]</scope>
    <source>
        <strain evidence="3 4">DSM 7487</strain>
    </source>
</reference>